<dbReference type="SUPFAM" id="SSF52540">
    <property type="entry name" value="P-loop containing nucleoside triphosphate hydrolases"/>
    <property type="match status" value="1"/>
</dbReference>
<organism evidence="6 7">
    <name type="scientific">Catenulispora yoronensis</name>
    <dbReference type="NCBI Taxonomy" id="450799"/>
    <lineage>
        <taxon>Bacteria</taxon>
        <taxon>Bacillati</taxon>
        <taxon>Actinomycetota</taxon>
        <taxon>Actinomycetes</taxon>
        <taxon>Catenulisporales</taxon>
        <taxon>Catenulisporaceae</taxon>
        <taxon>Catenulispora</taxon>
    </lineage>
</organism>
<evidence type="ECO:0000256" key="1">
    <source>
        <dbReference type="ARBA" id="ARBA00022448"/>
    </source>
</evidence>
<dbReference type="PANTHER" id="PTHR42939">
    <property type="entry name" value="ABC TRANSPORTER ATP-BINDING PROTEIN ALBC-RELATED"/>
    <property type="match status" value="1"/>
</dbReference>
<protein>
    <recommendedName>
        <fullName evidence="5">ABC transporter domain-containing protein</fullName>
    </recommendedName>
</protein>
<keyword evidence="7" id="KW-1185">Reference proteome</keyword>
<evidence type="ECO:0000313" key="7">
    <source>
        <dbReference type="Proteomes" id="UP001500751"/>
    </source>
</evidence>
<accession>A0ABN2UP66</accession>
<dbReference type="PROSITE" id="PS50893">
    <property type="entry name" value="ABC_TRANSPORTER_2"/>
    <property type="match status" value="1"/>
</dbReference>
<evidence type="ECO:0000313" key="6">
    <source>
        <dbReference type="EMBL" id="GAA2040269.1"/>
    </source>
</evidence>
<dbReference type="InterPro" id="IPR051782">
    <property type="entry name" value="ABC_Transporter_VariousFunc"/>
</dbReference>
<dbReference type="EMBL" id="BAAAQN010000029">
    <property type="protein sequence ID" value="GAA2040269.1"/>
    <property type="molecule type" value="Genomic_DNA"/>
</dbReference>
<sequence length="384" mass="36891">MTETTPPVLEARGLGKRYRTRRALADCTLTVPPGRVVGLVGPNGAGKSTLLNLAVGLLRPTEGRISVFGAPPAATPAQMARVGFVAQDAPVYANLTVADHLQLGARLNPGWDAAFASARIAAAGLPMKAKARTLSGGQRAQLALTVAVAKRPSLLILDEPVAALDPLARREFLDSLAEAVAGGGVDGAGGGAEGAGGGANGHGGSGDGPGSDAEGAGGGAGGAVGHAEGAGGRANGHGSGADGTGGGADGAVDHAEGAGGRANVSGGGADGAGADRHADGAGGRANDYGGGAGVGQVGRSQVGCSQVGSSQVGGAGTTRMTVVLSSHLVSDLERVCDHLIILTAARIQAAGAVTELLAAHRAVAGPAATVEDMVLAALAEGGAR</sequence>
<dbReference type="CDD" id="cd03230">
    <property type="entry name" value="ABC_DR_subfamily_A"/>
    <property type="match status" value="1"/>
</dbReference>
<evidence type="ECO:0000256" key="2">
    <source>
        <dbReference type="ARBA" id="ARBA00022741"/>
    </source>
</evidence>
<feature type="compositionally biased region" description="Gly residues" evidence="4">
    <location>
        <begin position="257"/>
        <end position="271"/>
    </location>
</feature>
<dbReference type="Gene3D" id="3.40.50.300">
    <property type="entry name" value="P-loop containing nucleotide triphosphate hydrolases"/>
    <property type="match status" value="1"/>
</dbReference>
<keyword evidence="2" id="KW-0547">Nucleotide-binding</keyword>
<dbReference type="InterPro" id="IPR003439">
    <property type="entry name" value="ABC_transporter-like_ATP-bd"/>
</dbReference>
<keyword evidence="3" id="KW-0067">ATP-binding</keyword>
<feature type="compositionally biased region" description="Gly residues" evidence="4">
    <location>
        <begin position="192"/>
        <end position="249"/>
    </location>
</feature>
<proteinExistence type="predicted"/>
<dbReference type="InterPro" id="IPR027417">
    <property type="entry name" value="P-loop_NTPase"/>
</dbReference>
<name>A0ABN2UP66_9ACTN</name>
<reference evidence="6 7" key="1">
    <citation type="journal article" date="2019" name="Int. J. Syst. Evol. Microbiol.">
        <title>The Global Catalogue of Microorganisms (GCM) 10K type strain sequencing project: providing services to taxonomists for standard genome sequencing and annotation.</title>
        <authorList>
            <consortium name="The Broad Institute Genomics Platform"/>
            <consortium name="The Broad Institute Genome Sequencing Center for Infectious Disease"/>
            <person name="Wu L."/>
            <person name="Ma J."/>
        </authorList>
    </citation>
    <scope>NUCLEOTIDE SEQUENCE [LARGE SCALE GENOMIC DNA]</scope>
    <source>
        <strain evidence="6 7">JCM 16014</strain>
    </source>
</reference>
<evidence type="ECO:0000256" key="4">
    <source>
        <dbReference type="SAM" id="MobiDB-lite"/>
    </source>
</evidence>
<dbReference type="Pfam" id="PF00005">
    <property type="entry name" value="ABC_tran"/>
    <property type="match status" value="1"/>
</dbReference>
<evidence type="ECO:0000259" key="5">
    <source>
        <dbReference type="PROSITE" id="PS50893"/>
    </source>
</evidence>
<dbReference type="InterPro" id="IPR003593">
    <property type="entry name" value="AAA+_ATPase"/>
</dbReference>
<dbReference type="Proteomes" id="UP001500751">
    <property type="component" value="Unassembled WGS sequence"/>
</dbReference>
<keyword evidence="1" id="KW-0813">Transport</keyword>
<dbReference type="SMART" id="SM00382">
    <property type="entry name" value="AAA"/>
    <property type="match status" value="1"/>
</dbReference>
<comment type="caution">
    <text evidence="6">The sequence shown here is derived from an EMBL/GenBank/DDBJ whole genome shotgun (WGS) entry which is preliminary data.</text>
</comment>
<gene>
    <name evidence="6" type="ORF">GCM10009839_47980</name>
</gene>
<dbReference type="PANTHER" id="PTHR42939:SF1">
    <property type="entry name" value="ABC TRANSPORTER ATP-BINDING PROTEIN ALBC-RELATED"/>
    <property type="match status" value="1"/>
</dbReference>
<feature type="domain" description="ABC transporter" evidence="5">
    <location>
        <begin position="9"/>
        <end position="243"/>
    </location>
</feature>
<feature type="region of interest" description="Disordered" evidence="4">
    <location>
        <begin position="192"/>
        <end position="285"/>
    </location>
</feature>
<evidence type="ECO:0000256" key="3">
    <source>
        <dbReference type="ARBA" id="ARBA00022840"/>
    </source>
</evidence>